<evidence type="ECO:0000256" key="1">
    <source>
        <dbReference type="ARBA" id="ARBA00004141"/>
    </source>
</evidence>
<reference evidence="7 8" key="1">
    <citation type="submission" date="2022-10" db="EMBL/GenBank/DDBJ databases">
        <title>Characterization of Pseudomonas capsici strains from pepper and tomato in Georgia.</title>
        <authorList>
            <person name="Zhao M."/>
            <person name="Dutta B."/>
        </authorList>
    </citation>
    <scope>NUCLEOTIDE SEQUENCE [LARGE SCALE GENOMIC DNA]</scope>
    <source>
        <strain evidence="7 8">Pc20-5</strain>
    </source>
</reference>
<gene>
    <name evidence="7" type="ORF">OH718_16870</name>
</gene>
<keyword evidence="8" id="KW-1185">Reference proteome</keyword>
<feature type="transmembrane region" description="Helical" evidence="6">
    <location>
        <begin position="67"/>
        <end position="87"/>
    </location>
</feature>
<keyword evidence="5 6" id="KW-0472">Membrane</keyword>
<evidence type="ECO:0000256" key="3">
    <source>
        <dbReference type="ARBA" id="ARBA00022692"/>
    </source>
</evidence>
<protein>
    <submittedName>
        <fullName evidence="7">DUF423 domain-containing protein</fullName>
    </submittedName>
</protein>
<keyword evidence="4 6" id="KW-1133">Transmembrane helix</keyword>
<accession>A0ABT3BZJ7</accession>
<organism evidence="7 8">
    <name type="scientific">Pseudomonas capsici</name>
    <dbReference type="NCBI Taxonomy" id="2810614"/>
    <lineage>
        <taxon>Bacteria</taxon>
        <taxon>Pseudomonadati</taxon>
        <taxon>Pseudomonadota</taxon>
        <taxon>Gammaproteobacteria</taxon>
        <taxon>Pseudomonadales</taxon>
        <taxon>Pseudomonadaceae</taxon>
        <taxon>Pseudomonas</taxon>
    </lineage>
</organism>
<keyword evidence="3 6" id="KW-0812">Transmembrane</keyword>
<dbReference type="RefSeq" id="WP_117166448.1">
    <property type="nucleotide sequence ID" value="NZ_JAFGZD010000018.1"/>
</dbReference>
<feature type="transmembrane region" description="Helical" evidence="6">
    <location>
        <begin position="39"/>
        <end position="60"/>
    </location>
</feature>
<evidence type="ECO:0000313" key="7">
    <source>
        <dbReference type="EMBL" id="MCV4378272.1"/>
    </source>
</evidence>
<feature type="transmembrane region" description="Helical" evidence="6">
    <location>
        <begin position="99"/>
        <end position="120"/>
    </location>
</feature>
<proteinExistence type="inferred from homology"/>
<comment type="similarity">
    <text evidence="2">Belongs to the UPF0382 family.</text>
</comment>
<evidence type="ECO:0000313" key="8">
    <source>
        <dbReference type="Proteomes" id="UP001207294"/>
    </source>
</evidence>
<evidence type="ECO:0000256" key="5">
    <source>
        <dbReference type="ARBA" id="ARBA00023136"/>
    </source>
</evidence>
<sequence length="127" mass="13181">MLRSFLMLAAFFGFTGVALGAFAAHGLKGRLSPEYLAIFHTGVLYQLVHALALLGVAVLAAQIPGRLVTWAGFSFAIGIVLFSGSLYALTLSGIGKLGIVTPFGGLAFLIGWLTLGVAAWRLGGVSQ</sequence>
<evidence type="ECO:0000256" key="4">
    <source>
        <dbReference type="ARBA" id="ARBA00022989"/>
    </source>
</evidence>
<comment type="caution">
    <text evidence="7">The sequence shown here is derived from an EMBL/GenBank/DDBJ whole genome shotgun (WGS) entry which is preliminary data.</text>
</comment>
<dbReference type="PANTHER" id="PTHR43461:SF1">
    <property type="entry name" value="TRANSMEMBRANE PROTEIN 256"/>
    <property type="match status" value="1"/>
</dbReference>
<dbReference type="PANTHER" id="PTHR43461">
    <property type="entry name" value="TRANSMEMBRANE PROTEIN 256"/>
    <property type="match status" value="1"/>
</dbReference>
<comment type="subcellular location">
    <subcellularLocation>
        <location evidence="1">Membrane</location>
        <topology evidence="1">Multi-pass membrane protein</topology>
    </subcellularLocation>
</comment>
<dbReference type="EMBL" id="JAOXML010000014">
    <property type="protein sequence ID" value="MCV4378272.1"/>
    <property type="molecule type" value="Genomic_DNA"/>
</dbReference>
<name>A0ABT3BZJ7_9PSED</name>
<dbReference type="GeneID" id="93563299"/>
<evidence type="ECO:0000256" key="2">
    <source>
        <dbReference type="ARBA" id="ARBA00009694"/>
    </source>
</evidence>
<dbReference type="Proteomes" id="UP001207294">
    <property type="component" value="Unassembled WGS sequence"/>
</dbReference>
<evidence type="ECO:0000256" key="6">
    <source>
        <dbReference type="SAM" id="Phobius"/>
    </source>
</evidence>
<dbReference type="Pfam" id="PF04241">
    <property type="entry name" value="DUF423"/>
    <property type="match status" value="1"/>
</dbReference>
<dbReference type="InterPro" id="IPR006696">
    <property type="entry name" value="DUF423"/>
</dbReference>